<proteinExistence type="predicted"/>
<protein>
    <submittedName>
        <fullName evidence="1">Uncharacterized protein</fullName>
    </submittedName>
</protein>
<evidence type="ECO:0000313" key="2">
    <source>
        <dbReference type="Proteomes" id="UP000193920"/>
    </source>
</evidence>
<dbReference type="Proteomes" id="UP000193920">
    <property type="component" value="Unassembled WGS sequence"/>
</dbReference>
<keyword evidence="2" id="KW-1185">Reference proteome</keyword>
<sequence>MSFRRRIYYNRKFADQQRDSTNVIINCNKSFSCGQTYNEVTLDVSDNNEGIYENKFIDSGTLAVNIYDVLLNTEYYQNYSEIYDQFKINAIKVKITPVVWATSRDSNPEKGYSLPRSLMVITTLDRSGLDESQFIKDMRGDRYCIIAGSIENYSSAITKHLGPGSSEGITRMLYPSTSQEKSQYVSTRDLKGQYERLNREPYYYDLGDAIENKDLPNNILCSPSLAFKPTLLLAVRSPNPVSTQSFFTYERGELVHKVIGTNKLYPTTFDIEFSIDITFRGLRYNKYI</sequence>
<dbReference type="AlphaFoldDB" id="A0A1Y2EWI8"/>
<dbReference type="EMBL" id="MCOG01000024">
    <property type="protein sequence ID" value="ORY75920.1"/>
    <property type="molecule type" value="Genomic_DNA"/>
</dbReference>
<evidence type="ECO:0000313" key="1">
    <source>
        <dbReference type="EMBL" id="ORY75920.1"/>
    </source>
</evidence>
<reference evidence="1 2" key="1">
    <citation type="submission" date="2016-08" db="EMBL/GenBank/DDBJ databases">
        <title>A Parts List for Fungal Cellulosomes Revealed by Comparative Genomics.</title>
        <authorList>
            <consortium name="DOE Joint Genome Institute"/>
            <person name="Haitjema C.H."/>
            <person name="Gilmore S.P."/>
            <person name="Henske J.K."/>
            <person name="Solomon K.V."/>
            <person name="De Groot R."/>
            <person name="Kuo A."/>
            <person name="Mondo S.J."/>
            <person name="Salamov A.A."/>
            <person name="Labutti K."/>
            <person name="Zhao Z."/>
            <person name="Chiniquy J."/>
            <person name="Barry K."/>
            <person name="Brewer H.M."/>
            <person name="Purvine S.O."/>
            <person name="Wright A.T."/>
            <person name="Boxma B."/>
            <person name="Van Alen T."/>
            <person name="Hackstein J.H."/>
            <person name="Baker S.E."/>
            <person name="Grigoriev I.V."/>
            <person name="O'Malley M.A."/>
        </authorList>
    </citation>
    <scope>NUCLEOTIDE SEQUENCE [LARGE SCALE GENOMIC DNA]</scope>
    <source>
        <strain evidence="1 2">G1</strain>
    </source>
</reference>
<comment type="caution">
    <text evidence="1">The sequence shown here is derived from an EMBL/GenBank/DDBJ whole genome shotgun (WGS) entry which is preliminary data.</text>
</comment>
<name>A0A1Y2EWI8_9FUNG</name>
<gene>
    <name evidence="1" type="ORF">LY90DRAFT_502035</name>
</gene>
<dbReference type="OrthoDB" id="10381998at2759"/>
<organism evidence="1 2">
    <name type="scientific">Neocallimastix californiae</name>
    <dbReference type="NCBI Taxonomy" id="1754190"/>
    <lineage>
        <taxon>Eukaryota</taxon>
        <taxon>Fungi</taxon>
        <taxon>Fungi incertae sedis</taxon>
        <taxon>Chytridiomycota</taxon>
        <taxon>Chytridiomycota incertae sedis</taxon>
        <taxon>Neocallimastigomycetes</taxon>
        <taxon>Neocallimastigales</taxon>
        <taxon>Neocallimastigaceae</taxon>
        <taxon>Neocallimastix</taxon>
    </lineage>
</organism>
<accession>A0A1Y2EWI8</accession>